<dbReference type="EMBL" id="OU900108">
    <property type="protein sequence ID" value="CAG9858147.1"/>
    <property type="molecule type" value="Genomic_DNA"/>
</dbReference>
<organism evidence="2 3">
    <name type="scientific">Phyllotreta striolata</name>
    <name type="common">Striped flea beetle</name>
    <name type="synonym">Crioceris striolata</name>
    <dbReference type="NCBI Taxonomy" id="444603"/>
    <lineage>
        <taxon>Eukaryota</taxon>
        <taxon>Metazoa</taxon>
        <taxon>Ecdysozoa</taxon>
        <taxon>Arthropoda</taxon>
        <taxon>Hexapoda</taxon>
        <taxon>Insecta</taxon>
        <taxon>Pterygota</taxon>
        <taxon>Neoptera</taxon>
        <taxon>Endopterygota</taxon>
        <taxon>Coleoptera</taxon>
        <taxon>Polyphaga</taxon>
        <taxon>Cucujiformia</taxon>
        <taxon>Chrysomeloidea</taxon>
        <taxon>Chrysomelidae</taxon>
        <taxon>Galerucinae</taxon>
        <taxon>Alticini</taxon>
        <taxon>Phyllotreta</taxon>
    </lineage>
</organism>
<gene>
    <name evidence="2" type="ORF">PHYEVI_LOCUS4538</name>
</gene>
<feature type="compositionally biased region" description="Polar residues" evidence="1">
    <location>
        <begin position="1"/>
        <end position="16"/>
    </location>
</feature>
<keyword evidence="3" id="KW-1185">Reference proteome</keyword>
<feature type="region of interest" description="Disordered" evidence="1">
    <location>
        <begin position="1"/>
        <end position="43"/>
    </location>
</feature>
<evidence type="ECO:0000313" key="3">
    <source>
        <dbReference type="Proteomes" id="UP001153712"/>
    </source>
</evidence>
<reference evidence="2" key="1">
    <citation type="submission" date="2022-01" db="EMBL/GenBank/DDBJ databases">
        <authorList>
            <person name="King R."/>
        </authorList>
    </citation>
    <scope>NUCLEOTIDE SEQUENCE</scope>
</reference>
<dbReference type="Proteomes" id="UP001153712">
    <property type="component" value="Chromosome 15"/>
</dbReference>
<sequence length="233" mass="26358">MSQPNTEEVGSKQRGTTGKRKKLDMDSSTEEGETRKKDRTEDQQLVKSIHKVLKAVKKVKDLIDKTNNTRGDIRNATRELGHQAEKLSFDLEGWDIPRLKETKEFCTQTEEEDIPGVKEKINIDNMNINIKGVRKIGEGDLQITIQEGNEKARILEKELKQNCNATEITTRSSGKTLYLLGIDPTVGEEEIKVNLWKTLNIDKDSIDVRAIRKSRLENNMAIVVMPGSVLENG</sequence>
<accession>A0A9N9TNH8</accession>
<proteinExistence type="predicted"/>
<feature type="compositionally biased region" description="Basic and acidic residues" evidence="1">
    <location>
        <begin position="32"/>
        <end position="43"/>
    </location>
</feature>
<evidence type="ECO:0000256" key="1">
    <source>
        <dbReference type="SAM" id="MobiDB-lite"/>
    </source>
</evidence>
<dbReference type="AlphaFoldDB" id="A0A9N9TNH8"/>
<evidence type="ECO:0000313" key="2">
    <source>
        <dbReference type="EMBL" id="CAG9858147.1"/>
    </source>
</evidence>
<protein>
    <submittedName>
        <fullName evidence="2">Uncharacterized protein</fullName>
    </submittedName>
</protein>
<name>A0A9N9TNH8_PHYSR</name>